<dbReference type="SUPFAM" id="SSF82693">
    <property type="entry name" value="Multidrug efflux transporter AcrB pore domain, PN1, PN2, PC1 and PC2 subdomains"/>
    <property type="match status" value="3"/>
</dbReference>
<dbReference type="InterPro" id="IPR001036">
    <property type="entry name" value="Acrflvin-R"/>
</dbReference>
<keyword evidence="2" id="KW-1133">Transmembrane helix</keyword>
<feature type="transmembrane region" description="Helical" evidence="2">
    <location>
        <begin position="411"/>
        <end position="429"/>
    </location>
</feature>
<evidence type="ECO:0000256" key="2">
    <source>
        <dbReference type="SAM" id="Phobius"/>
    </source>
</evidence>
<dbReference type="Pfam" id="PF00873">
    <property type="entry name" value="ACR_tran"/>
    <property type="match status" value="1"/>
</dbReference>
<feature type="transmembrane region" description="Helical" evidence="2">
    <location>
        <begin position="573"/>
        <end position="598"/>
    </location>
</feature>
<dbReference type="Proteomes" id="UP001595755">
    <property type="component" value="Unassembled WGS sequence"/>
</dbReference>
<feature type="transmembrane region" description="Helical" evidence="2">
    <location>
        <begin position="1031"/>
        <end position="1054"/>
    </location>
</feature>
<protein>
    <submittedName>
        <fullName evidence="3">Efflux RND transporter permease subunit</fullName>
    </submittedName>
</protein>
<dbReference type="SUPFAM" id="SSF82866">
    <property type="entry name" value="Multidrug efflux transporter AcrB transmembrane domain"/>
    <property type="match status" value="2"/>
</dbReference>
<keyword evidence="2" id="KW-0472">Membrane</keyword>
<dbReference type="Gene3D" id="1.20.1640.10">
    <property type="entry name" value="Multidrug efflux transporter AcrB transmembrane domain"/>
    <property type="match status" value="2"/>
</dbReference>
<reference evidence="4" key="1">
    <citation type="journal article" date="2019" name="Int. J. Syst. Evol. Microbiol.">
        <title>The Global Catalogue of Microorganisms (GCM) 10K type strain sequencing project: providing services to taxonomists for standard genome sequencing and annotation.</title>
        <authorList>
            <consortium name="The Broad Institute Genomics Platform"/>
            <consortium name="The Broad Institute Genome Sequencing Center for Infectious Disease"/>
            <person name="Wu L."/>
            <person name="Ma J."/>
        </authorList>
    </citation>
    <scope>NUCLEOTIDE SEQUENCE [LARGE SCALE GENOMIC DNA]</scope>
    <source>
        <strain evidence="4">CGMCC 4.1641</strain>
    </source>
</reference>
<feature type="transmembrane region" description="Helical" evidence="2">
    <location>
        <begin position="386"/>
        <end position="405"/>
    </location>
</feature>
<feature type="transmembrane region" description="Helical" evidence="2">
    <location>
        <begin position="898"/>
        <end position="917"/>
    </location>
</feature>
<dbReference type="Gene3D" id="3.30.70.1430">
    <property type="entry name" value="Multidrug efflux transporter AcrB pore domain"/>
    <property type="match status" value="2"/>
</dbReference>
<feature type="transmembrane region" description="Helical" evidence="2">
    <location>
        <begin position="518"/>
        <end position="540"/>
    </location>
</feature>
<name>A0ABV8SJ87_9BACL</name>
<feature type="transmembrane region" description="Helical" evidence="2">
    <location>
        <begin position="1002"/>
        <end position="1019"/>
    </location>
</feature>
<feature type="compositionally biased region" description="Low complexity" evidence="1">
    <location>
        <begin position="289"/>
        <end position="301"/>
    </location>
</feature>
<dbReference type="Gene3D" id="3.30.70.1320">
    <property type="entry name" value="Multidrug efflux transporter AcrB pore domain like"/>
    <property type="match status" value="1"/>
</dbReference>
<evidence type="ECO:0000256" key="1">
    <source>
        <dbReference type="SAM" id="MobiDB-lite"/>
    </source>
</evidence>
<feature type="transmembrane region" description="Helical" evidence="2">
    <location>
        <begin position="924"/>
        <end position="946"/>
    </location>
</feature>
<feature type="transmembrane region" description="Helical" evidence="2">
    <location>
        <begin position="952"/>
        <end position="975"/>
    </location>
</feature>
<proteinExistence type="predicted"/>
<dbReference type="EMBL" id="JBHSED010000074">
    <property type="protein sequence ID" value="MFC4307325.1"/>
    <property type="molecule type" value="Genomic_DNA"/>
</dbReference>
<dbReference type="SUPFAM" id="SSF82714">
    <property type="entry name" value="Multidrug efflux transporter AcrB TolC docking domain, DN and DC subdomains"/>
    <property type="match status" value="1"/>
</dbReference>
<dbReference type="Gene3D" id="3.30.2090.10">
    <property type="entry name" value="Multidrug efflux transporter AcrB TolC docking domain, DN and DC subdomains"/>
    <property type="match status" value="2"/>
</dbReference>
<organism evidence="3 4">
    <name type="scientific">Cohnella boryungensis</name>
    <dbReference type="NCBI Taxonomy" id="768479"/>
    <lineage>
        <taxon>Bacteria</taxon>
        <taxon>Bacillati</taxon>
        <taxon>Bacillota</taxon>
        <taxon>Bacilli</taxon>
        <taxon>Bacillales</taxon>
        <taxon>Paenibacillaceae</taxon>
        <taxon>Cohnella</taxon>
    </lineage>
</organism>
<dbReference type="PRINTS" id="PR00702">
    <property type="entry name" value="ACRIFLAVINRP"/>
</dbReference>
<feature type="transmembrane region" description="Helical" evidence="2">
    <location>
        <begin position="46"/>
        <end position="63"/>
    </location>
</feature>
<comment type="caution">
    <text evidence="3">The sequence shown here is derived from an EMBL/GenBank/DDBJ whole genome shotgun (WGS) entry which is preliminary data.</text>
</comment>
<dbReference type="PANTHER" id="PTHR32063">
    <property type="match status" value="1"/>
</dbReference>
<dbReference type="InterPro" id="IPR027463">
    <property type="entry name" value="AcrB_DN_DC_subdom"/>
</dbReference>
<accession>A0ABV8SJ87</accession>
<keyword evidence="4" id="KW-1185">Reference proteome</keyword>
<keyword evidence="2" id="KW-0812">Transmembrane</keyword>
<feature type="transmembrane region" description="Helical" evidence="2">
    <location>
        <begin position="486"/>
        <end position="512"/>
    </location>
</feature>
<evidence type="ECO:0000313" key="3">
    <source>
        <dbReference type="EMBL" id="MFC4307325.1"/>
    </source>
</evidence>
<sequence>MPGCRAYGGLFGIPVHTEYKLGLYNSSQIKGGRISVNWITRVSLKNGTAVVILCLMVLGYGLYSATQIKQQTFPDLEFPAVFVQAVQPGASTEEMETAVTKPVEDSLKAIKGYDSLTSTSSENAASIVIQFPFGADMDKLAGEVETTVSKLKLPANATLTVQRLSANAQPIYQAAVFTKNEAAQALADKLAGEVVPDLQKLAGVSSVALKGMKSEQLSIVVDREKAAQRGISLSAIQSALQSLDYALPLGTVTRDETAIPIRLTGKVGTLQQIKDLKLGASAAQGMGTAQQPPRQQPAAGAEGSADGGVLLSDIAEIKTVSSYNEITRYNGEPSYVVEVVKSQEANTADVSDAVKALLASYEDKGDLNVHVIMDQGEEIKSSVADLVREGLFGTVFCVLIIFLFLRNIRATIISILSLPISIFATIALMDQMGYTLNIMTLGGIAVSVGRIVDDSIVVIENIYRWRQQKGDELKGKELAFQATREVIGAVTSSTLATVVVFAPLAFVSGIIGEFFRPFSLAVVISIVTSLLVAMMLIPVLGSRFFRNVKPHKEESWLANRFEKMIRGALKRKALVIGAAVLLLIGSLGLVPLLGVAFLPAGSVPTASIQLTLPVKSSLEQTDQVSGRVESYVQALSGIASYEVTIGGSGGNRFISSPGKNKATVTAQFEEGTDMDRVVEQINAELPDIVNAVVTDTRLNVRAGEQQGPPTGNNIDVSVYSDNPDDLAAAAEQIEDLMKQSSDLKDISNNMNDVTPKWVLTLNEQGIAANVSPYLIMQTVGELLRPVEAGTYSIDNEERTISLTYRQQITSKEQLENVLVATSLGMQKLGDIASIAEENAWVKVNHDEGKMYAQISGTVKDADRVSAVTKKVEADIGALSLPDNVELKLGGGLQMINEGFASIGIAMGAAIGLVFLVMSMTFGGLLTPLIILCSLVFIPVGSLGALLVTGQALSMSAMIGMLMLVGIVVTNAVVLLDRVEKNRKSGIPLTEAIVEASKTRLRPILMTALATMLALVPLALSGSSTSLISGGLAITVIGGLFTSTILTLIVVPVIYELAWKRRKIKEAESF</sequence>
<gene>
    <name evidence="3" type="ORF">ACFO1S_28260</name>
</gene>
<dbReference type="PANTHER" id="PTHR32063:SF0">
    <property type="entry name" value="SWARMING MOTILITY PROTEIN SWRC"/>
    <property type="match status" value="1"/>
</dbReference>
<evidence type="ECO:0000313" key="4">
    <source>
        <dbReference type="Proteomes" id="UP001595755"/>
    </source>
</evidence>
<feature type="region of interest" description="Disordered" evidence="1">
    <location>
        <begin position="284"/>
        <end position="304"/>
    </location>
</feature>
<dbReference type="Gene3D" id="3.30.70.1440">
    <property type="entry name" value="Multidrug efflux transporter AcrB pore domain"/>
    <property type="match status" value="1"/>
</dbReference>